<protein>
    <submittedName>
        <fullName evidence="1">YdcF family protein</fullName>
    </submittedName>
</protein>
<name>A0AC61MW06_9FIRM</name>
<evidence type="ECO:0000313" key="2">
    <source>
        <dbReference type="Proteomes" id="UP000682782"/>
    </source>
</evidence>
<proteinExistence type="predicted"/>
<keyword evidence="2" id="KW-1185">Reference proteome</keyword>
<dbReference type="EMBL" id="CP068393">
    <property type="protein sequence ID" value="QUC66622.1"/>
    <property type="molecule type" value="Genomic_DNA"/>
</dbReference>
<organism evidence="1 2">
    <name type="scientific">Aristaeella hokkaidonensis</name>
    <dbReference type="NCBI Taxonomy" id="3046382"/>
    <lineage>
        <taxon>Bacteria</taxon>
        <taxon>Bacillati</taxon>
        <taxon>Bacillota</taxon>
        <taxon>Clostridia</taxon>
        <taxon>Eubacteriales</taxon>
        <taxon>Aristaeellaceae</taxon>
        <taxon>Aristaeella</taxon>
    </lineage>
</organism>
<dbReference type="Proteomes" id="UP000682782">
    <property type="component" value="Chromosome"/>
</dbReference>
<reference evidence="1" key="1">
    <citation type="submission" date="2021-01" db="EMBL/GenBank/DDBJ databases">
        <title>Complete genome sequence of Clostridiales bacterium R-7.</title>
        <authorList>
            <person name="Mahoney-Kurpe S.C."/>
            <person name="Palevich N."/>
            <person name="Koike S."/>
            <person name="Moon C.D."/>
            <person name="Attwood G.T."/>
        </authorList>
    </citation>
    <scope>NUCLEOTIDE SEQUENCE</scope>
    <source>
        <strain evidence="1">R-7</strain>
    </source>
</reference>
<accession>A0AC61MW06</accession>
<evidence type="ECO:0000313" key="1">
    <source>
        <dbReference type="EMBL" id="QUC66622.1"/>
    </source>
</evidence>
<gene>
    <name evidence="1" type="ORF">JYE49_12280</name>
</gene>
<sequence length="473" mass="53378">MKQILWCIAGLIVLCVVLRFAFFNEISVYSYIPASRQGEIKVTVEKPDVLRAGEPERGDGFIRIPVFPGEAGETDLYVTVSGRDDSSLHLLRVDRFHTVYDRNNDNFTGDTALLIGVTLFWLLVSAIMLWHFFQAKGTAFYDYSTIYYAGFSLFALVTGLTMLVITVSHAFHPEEYHMMMVYSAISGASAWFMKLTAPVMIVFAIALAVSNIVLMRHEGRQPGNALGLLVSITIILGEALGLYLMMRFSSGSEWEIRLERTLENTYATLFIYCQCMLTGAVICGIKAAKHNPALDKDFIIIHGCWFRKDGTLPPLLRDRADKAFSFWKKQKEATGKEAVFVPSGGQGKDETMPEGEAIRRYLQSQEVPDDLILTETKSRNTLENMSFSGEMIREKNPEGKVLFATSSYHVFRSGILAKRAGLTAEGIGSRTRWWFWPNAFIRETAGLLHKRWKQELLFLVMLLIFFGLLSMVL</sequence>